<dbReference type="PROSITE" id="PS50106">
    <property type="entry name" value="PDZ"/>
    <property type="match status" value="1"/>
</dbReference>
<proteinExistence type="predicted"/>
<accession>A0AAD4MUR5</accession>
<dbReference type="Pfam" id="PF00595">
    <property type="entry name" value="PDZ"/>
    <property type="match status" value="1"/>
</dbReference>
<reference evidence="3" key="1">
    <citation type="submission" date="2022-01" db="EMBL/GenBank/DDBJ databases">
        <title>Genome Sequence Resource for Two Populations of Ditylenchus destructor, the Migratory Endoparasitic Phytonematode.</title>
        <authorList>
            <person name="Zhang H."/>
            <person name="Lin R."/>
            <person name="Xie B."/>
        </authorList>
    </citation>
    <scope>NUCLEOTIDE SEQUENCE</scope>
    <source>
        <strain evidence="3">BazhouSP</strain>
    </source>
</reference>
<dbReference type="SMART" id="SM00228">
    <property type="entry name" value="PDZ"/>
    <property type="match status" value="1"/>
</dbReference>
<organism evidence="3 4">
    <name type="scientific">Ditylenchus destructor</name>
    <dbReference type="NCBI Taxonomy" id="166010"/>
    <lineage>
        <taxon>Eukaryota</taxon>
        <taxon>Metazoa</taxon>
        <taxon>Ecdysozoa</taxon>
        <taxon>Nematoda</taxon>
        <taxon>Chromadorea</taxon>
        <taxon>Rhabditida</taxon>
        <taxon>Tylenchina</taxon>
        <taxon>Tylenchomorpha</taxon>
        <taxon>Sphaerularioidea</taxon>
        <taxon>Anguinidae</taxon>
        <taxon>Anguininae</taxon>
        <taxon>Ditylenchus</taxon>
    </lineage>
</organism>
<feature type="compositionally biased region" description="Polar residues" evidence="1">
    <location>
        <begin position="204"/>
        <end position="216"/>
    </location>
</feature>
<comment type="caution">
    <text evidence="3">The sequence shown here is derived from an EMBL/GenBank/DDBJ whole genome shotgun (WGS) entry which is preliminary data.</text>
</comment>
<dbReference type="InterPro" id="IPR001478">
    <property type="entry name" value="PDZ"/>
</dbReference>
<dbReference type="AlphaFoldDB" id="A0AAD4MUR5"/>
<gene>
    <name evidence="3" type="ORF">DdX_13718</name>
</gene>
<name>A0AAD4MUR5_9BILA</name>
<dbReference type="InterPro" id="IPR036034">
    <property type="entry name" value="PDZ_sf"/>
</dbReference>
<dbReference type="Gene3D" id="2.30.42.10">
    <property type="match status" value="1"/>
</dbReference>
<feature type="compositionally biased region" description="Polar residues" evidence="1">
    <location>
        <begin position="258"/>
        <end position="291"/>
    </location>
</feature>
<protein>
    <submittedName>
        <fullName evidence="3">PDZ domain</fullName>
    </submittedName>
</protein>
<feature type="compositionally biased region" description="Polar residues" evidence="1">
    <location>
        <begin position="226"/>
        <end position="236"/>
    </location>
</feature>
<evidence type="ECO:0000313" key="3">
    <source>
        <dbReference type="EMBL" id="KAI1705250.1"/>
    </source>
</evidence>
<keyword evidence="4" id="KW-1185">Reference proteome</keyword>
<dbReference type="SUPFAM" id="SSF50156">
    <property type="entry name" value="PDZ domain-like"/>
    <property type="match status" value="1"/>
</dbReference>
<feature type="compositionally biased region" description="Polar residues" evidence="1">
    <location>
        <begin position="299"/>
        <end position="312"/>
    </location>
</feature>
<dbReference type="InterPro" id="IPR006643">
    <property type="entry name" value="Zasp-like_motif"/>
</dbReference>
<evidence type="ECO:0000256" key="1">
    <source>
        <dbReference type="SAM" id="MobiDB-lite"/>
    </source>
</evidence>
<dbReference type="EMBL" id="JAKKPZ010000058">
    <property type="protein sequence ID" value="KAI1705250.1"/>
    <property type="molecule type" value="Genomic_DNA"/>
</dbReference>
<evidence type="ECO:0000313" key="4">
    <source>
        <dbReference type="Proteomes" id="UP001201812"/>
    </source>
</evidence>
<feature type="region of interest" description="Disordered" evidence="1">
    <location>
        <begin position="178"/>
        <end position="318"/>
    </location>
</feature>
<feature type="domain" description="PDZ" evidence="2">
    <location>
        <begin position="7"/>
        <end position="88"/>
    </location>
</feature>
<feature type="compositionally biased region" description="Polar residues" evidence="1">
    <location>
        <begin position="178"/>
        <end position="195"/>
    </location>
</feature>
<dbReference type="Proteomes" id="UP001201812">
    <property type="component" value="Unassembled WGS sequence"/>
</dbReference>
<evidence type="ECO:0000259" key="2">
    <source>
        <dbReference type="PROSITE" id="PS50106"/>
    </source>
</evidence>
<sequence length="606" mass="67008">MSFETINVRLTRSNPKIPWGYSVNRAPNGDIFVSSVEANSMAEKSGIKQGDILQEFYDAPIQKNANLSSINGRVQSSNEVTMVLKRFVTEMPKMQWNLREGSNNEIIVDHMDENGRVIGHSDQNTPGYITSFKIDGPVYDPQNLFQTTNISRSNYSSSGYGSMPRSTGQSFNQNIQNSPAQAVTQQTQNQSNWANGNVRRQYETSRTYSNNESTNHPGFCQIQKIPGQNQLGQNQGWRAGSGNIVGRRDISMPARVPQSMNGSTAERQTMNDMSNWTNGNGQRQYETTRITSGGERSDQSGFAQNQLSQNQGWGAANGNIVGRRDISMPNRVPQNVSAYTMDRQSGNGAERNIKQGPAQVQAQVPPQGVLYNDASRGRSNVIKPYNGAPQYNAQMQHQNALSNAPVQQNVRNLAKYPGGQIPGAANYSQPITVDTSHWYGSGQYPGDSPGHYGNYGGASAPMSANTRRIGRATLNTGENVRECCKRSQSAAPYGGHRVYYTRYSPRTYRELSPEATIMHLTHHLQYNSPLNLYSPQSATEAYRQQTGKELHIEGALPAQSQRPAYMDSATRRLIMEEEAGIGRYPHQSPQSISFKRLAQAVGTPID</sequence>
<dbReference type="SMART" id="SM00735">
    <property type="entry name" value="ZM"/>
    <property type="match status" value="1"/>
</dbReference>